<accession>A0AAN6UF73</accession>
<dbReference type="Gene3D" id="1.10.287.370">
    <property type="match status" value="2"/>
</dbReference>
<sequence>MASRGGQQQQGEAVDLGTLSTQQLTAVKKQLDGEVEHLSQSYGQLAAALAKFRECLRVVQSGSSSLEKDTQSATEFYDAKVKELGANIQGLENIVQGKTNNLRMVEEVLRQKVLAAGEQPSS</sequence>
<name>A0AAN6UF73_9PEZI</name>
<gene>
    <name evidence="1" type="ORF">BT67DRAFT_444224</name>
</gene>
<reference evidence="1" key="1">
    <citation type="journal article" date="2023" name="Mol. Phylogenet. Evol.">
        <title>Genome-scale phylogeny and comparative genomics of the fungal order Sordariales.</title>
        <authorList>
            <person name="Hensen N."/>
            <person name="Bonometti L."/>
            <person name="Westerberg I."/>
            <person name="Brannstrom I.O."/>
            <person name="Guillou S."/>
            <person name="Cros-Aarteil S."/>
            <person name="Calhoun S."/>
            <person name="Haridas S."/>
            <person name="Kuo A."/>
            <person name="Mondo S."/>
            <person name="Pangilinan J."/>
            <person name="Riley R."/>
            <person name="LaButti K."/>
            <person name="Andreopoulos B."/>
            <person name="Lipzen A."/>
            <person name="Chen C."/>
            <person name="Yan M."/>
            <person name="Daum C."/>
            <person name="Ng V."/>
            <person name="Clum A."/>
            <person name="Steindorff A."/>
            <person name="Ohm R.A."/>
            <person name="Martin F."/>
            <person name="Silar P."/>
            <person name="Natvig D.O."/>
            <person name="Lalanne C."/>
            <person name="Gautier V."/>
            <person name="Ament-Velasquez S.L."/>
            <person name="Kruys A."/>
            <person name="Hutchinson M.I."/>
            <person name="Powell A.J."/>
            <person name="Barry K."/>
            <person name="Miller A.N."/>
            <person name="Grigoriev I.V."/>
            <person name="Debuchy R."/>
            <person name="Gladieux P."/>
            <person name="Hiltunen Thoren M."/>
            <person name="Johannesson H."/>
        </authorList>
    </citation>
    <scope>NUCLEOTIDE SEQUENCE</scope>
    <source>
        <strain evidence="1">CBS 123565</strain>
    </source>
</reference>
<dbReference type="Proteomes" id="UP001304895">
    <property type="component" value="Unassembled WGS sequence"/>
</dbReference>
<comment type="caution">
    <text evidence="1">The sequence shown here is derived from an EMBL/GenBank/DDBJ whole genome shotgun (WGS) entry which is preliminary data.</text>
</comment>
<organism evidence="1 2">
    <name type="scientific">Trichocladium antarcticum</name>
    <dbReference type="NCBI Taxonomy" id="1450529"/>
    <lineage>
        <taxon>Eukaryota</taxon>
        <taxon>Fungi</taxon>
        <taxon>Dikarya</taxon>
        <taxon>Ascomycota</taxon>
        <taxon>Pezizomycotina</taxon>
        <taxon>Sordariomycetes</taxon>
        <taxon>Sordariomycetidae</taxon>
        <taxon>Sordariales</taxon>
        <taxon>Chaetomiaceae</taxon>
        <taxon>Trichocladium</taxon>
    </lineage>
</organism>
<evidence type="ECO:0000313" key="2">
    <source>
        <dbReference type="Proteomes" id="UP001304895"/>
    </source>
</evidence>
<dbReference type="InterPro" id="IPR009053">
    <property type="entry name" value="Prefoldin"/>
</dbReference>
<keyword evidence="2" id="KW-1185">Reference proteome</keyword>
<evidence type="ECO:0000313" key="1">
    <source>
        <dbReference type="EMBL" id="KAK4131805.1"/>
    </source>
</evidence>
<dbReference type="SUPFAM" id="SSF46579">
    <property type="entry name" value="Prefoldin"/>
    <property type="match status" value="1"/>
</dbReference>
<protein>
    <submittedName>
        <fullName evidence="1">Uncharacterized protein</fullName>
    </submittedName>
</protein>
<dbReference type="EMBL" id="MU853421">
    <property type="protein sequence ID" value="KAK4131805.1"/>
    <property type="molecule type" value="Genomic_DNA"/>
</dbReference>
<dbReference type="AlphaFoldDB" id="A0AAN6UF73"/>
<reference evidence="1" key="2">
    <citation type="submission" date="2023-05" db="EMBL/GenBank/DDBJ databases">
        <authorList>
            <consortium name="Lawrence Berkeley National Laboratory"/>
            <person name="Steindorff A."/>
            <person name="Hensen N."/>
            <person name="Bonometti L."/>
            <person name="Westerberg I."/>
            <person name="Brannstrom I.O."/>
            <person name="Guillou S."/>
            <person name="Cros-Aarteil S."/>
            <person name="Calhoun S."/>
            <person name="Haridas S."/>
            <person name="Kuo A."/>
            <person name="Mondo S."/>
            <person name="Pangilinan J."/>
            <person name="Riley R."/>
            <person name="Labutti K."/>
            <person name="Andreopoulos B."/>
            <person name="Lipzen A."/>
            <person name="Chen C."/>
            <person name="Yanf M."/>
            <person name="Daum C."/>
            <person name="Ng V."/>
            <person name="Clum A."/>
            <person name="Ohm R."/>
            <person name="Martin F."/>
            <person name="Silar P."/>
            <person name="Natvig D."/>
            <person name="Lalanne C."/>
            <person name="Gautier V."/>
            <person name="Ament-Velasquez S.L."/>
            <person name="Kruys A."/>
            <person name="Hutchinson M.I."/>
            <person name="Powell A.J."/>
            <person name="Barry K."/>
            <person name="Miller A.N."/>
            <person name="Grigoriev I.V."/>
            <person name="Debuchy R."/>
            <person name="Gladieux P."/>
            <person name="Thoren M.H."/>
            <person name="Johannesson H."/>
        </authorList>
    </citation>
    <scope>NUCLEOTIDE SEQUENCE</scope>
    <source>
        <strain evidence="1">CBS 123565</strain>
    </source>
</reference>
<proteinExistence type="predicted"/>